<dbReference type="GO" id="GO:0016887">
    <property type="term" value="F:ATP hydrolysis activity"/>
    <property type="evidence" value="ECO:0007669"/>
    <property type="project" value="InterPro"/>
</dbReference>
<dbReference type="Pfam" id="PF08352">
    <property type="entry name" value="oligo_HPY"/>
    <property type="match status" value="1"/>
</dbReference>
<evidence type="ECO:0000256" key="4">
    <source>
        <dbReference type="ARBA" id="ARBA00022840"/>
    </source>
</evidence>
<dbReference type="PROSITE" id="PS00211">
    <property type="entry name" value="ABC_TRANSPORTER_1"/>
    <property type="match status" value="1"/>
</dbReference>
<keyword evidence="4 6" id="KW-0067">ATP-binding</keyword>
<dbReference type="EMBL" id="FTPL01000001">
    <property type="protein sequence ID" value="SIT71776.1"/>
    <property type="molecule type" value="Genomic_DNA"/>
</dbReference>
<dbReference type="PANTHER" id="PTHR43776">
    <property type="entry name" value="TRANSPORT ATP-BINDING PROTEIN"/>
    <property type="match status" value="1"/>
</dbReference>
<accession>A0A1U7PKQ6</accession>
<proteinExistence type="inferred from homology"/>
<dbReference type="OrthoDB" id="9802264at2"/>
<dbReference type="InterPro" id="IPR003593">
    <property type="entry name" value="AAA+_ATPase"/>
</dbReference>
<dbReference type="STRING" id="550447.SAMN05428946_0778"/>
<dbReference type="RefSeq" id="WP_076757024.1">
    <property type="nucleotide sequence ID" value="NZ_FTPL01000001.1"/>
</dbReference>
<dbReference type="Pfam" id="PF00005">
    <property type="entry name" value="ABC_tran"/>
    <property type="match status" value="1"/>
</dbReference>
<keyword evidence="7" id="KW-1185">Reference proteome</keyword>
<protein>
    <submittedName>
        <fullName evidence="6">Peptide/nickel transport system ATP-binding protein/oligopeptide transport system ATP-binding protein</fullName>
    </submittedName>
</protein>
<dbReference type="Gene3D" id="3.40.50.300">
    <property type="entry name" value="P-loop containing nucleotide triphosphate hydrolases"/>
    <property type="match status" value="1"/>
</dbReference>
<dbReference type="InterPro" id="IPR017871">
    <property type="entry name" value="ABC_transporter-like_CS"/>
</dbReference>
<dbReference type="SMART" id="SM00382">
    <property type="entry name" value="AAA"/>
    <property type="match status" value="1"/>
</dbReference>
<feature type="domain" description="ABC transporter" evidence="5">
    <location>
        <begin position="35"/>
        <end position="276"/>
    </location>
</feature>
<organism evidence="6 7">
    <name type="scientific">Edaphobacillus lindanitolerans</name>
    <dbReference type="NCBI Taxonomy" id="550447"/>
    <lineage>
        <taxon>Bacteria</taxon>
        <taxon>Bacillati</taxon>
        <taxon>Bacillota</taxon>
        <taxon>Bacilli</taxon>
        <taxon>Bacillales</taxon>
        <taxon>Bacillaceae</taxon>
        <taxon>Edaphobacillus</taxon>
    </lineage>
</organism>
<gene>
    <name evidence="6" type="ORF">SAMN05428946_0778</name>
</gene>
<keyword evidence="2" id="KW-0813">Transport</keyword>
<dbReference type="GO" id="GO:0005524">
    <property type="term" value="F:ATP binding"/>
    <property type="evidence" value="ECO:0007669"/>
    <property type="project" value="UniProtKB-KW"/>
</dbReference>
<dbReference type="InterPro" id="IPR050319">
    <property type="entry name" value="ABC_transp_ATP-bind"/>
</dbReference>
<dbReference type="NCBIfam" id="NF008453">
    <property type="entry name" value="PRK11308.1"/>
    <property type="match status" value="1"/>
</dbReference>
<comment type="similarity">
    <text evidence="1">Belongs to the ABC transporter superfamily.</text>
</comment>
<evidence type="ECO:0000256" key="1">
    <source>
        <dbReference type="ARBA" id="ARBA00005417"/>
    </source>
</evidence>
<reference evidence="7" key="1">
    <citation type="submission" date="2017-01" db="EMBL/GenBank/DDBJ databases">
        <authorList>
            <person name="Varghese N."/>
            <person name="Submissions S."/>
        </authorList>
    </citation>
    <scope>NUCLEOTIDE SEQUENCE [LARGE SCALE GENOMIC DNA]</scope>
    <source>
        <strain evidence="7">MNA4</strain>
    </source>
</reference>
<evidence type="ECO:0000259" key="5">
    <source>
        <dbReference type="PROSITE" id="PS50893"/>
    </source>
</evidence>
<dbReference type="InterPro" id="IPR003439">
    <property type="entry name" value="ABC_transporter-like_ATP-bd"/>
</dbReference>
<dbReference type="Proteomes" id="UP000187550">
    <property type="component" value="Unassembled WGS sequence"/>
</dbReference>
<evidence type="ECO:0000313" key="6">
    <source>
        <dbReference type="EMBL" id="SIT71776.1"/>
    </source>
</evidence>
<dbReference type="SUPFAM" id="SSF52540">
    <property type="entry name" value="P-loop containing nucleoside triphosphate hydrolases"/>
    <property type="match status" value="1"/>
</dbReference>
<dbReference type="PANTHER" id="PTHR43776:SF7">
    <property type="entry name" value="D,D-DIPEPTIDE TRANSPORT ATP-BINDING PROTEIN DDPF-RELATED"/>
    <property type="match status" value="1"/>
</dbReference>
<dbReference type="AlphaFoldDB" id="A0A1U7PKQ6"/>
<evidence type="ECO:0000313" key="7">
    <source>
        <dbReference type="Proteomes" id="UP000187550"/>
    </source>
</evidence>
<evidence type="ECO:0000256" key="3">
    <source>
        <dbReference type="ARBA" id="ARBA00022741"/>
    </source>
</evidence>
<sequence>MSEIGLIHSLGTEETAGRPRDTLLEVKNLQMHFPVKTGVLQRVTGQVKAVDGVSFTVKKGKTIGIVGESGCGKSTMGRSIIRLYEPTGGEILYNGKDIAGLPEKQLHPLIRREIQMVFQDPNASLNPRKSLGSALAEPMKAHNLYGSRQKRVERIEELLDLVGLHRSVINNYPHEFSGGQRQRIGIARALVLNPELVIADEAVSALDVSVQAQIINLLEDLQEKLGLTYIFISHDLSVVRHISDRVGVMYLGKLVELSDKEALYEEPLHPYTQALLSAIPVIKKDGAEVRERIVLKGDLPSPSSPPPGCIFHTRCPYKMPMCETVVPDFREAAPGRQVACHLYGEPPF</sequence>
<name>A0A1U7PKQ6_9BACI</name>
<dbReference type="FunFam" id="3.40.50.300:FF:000016">
    <property type="entry name" value="Oligopeptide ABC transporter ATP-binding component"/>
    <property type="match status" value="1"/>
</dbReference>
<keyword evidence="3" id="KW-0547">Nucleotide-binding</keyword>
<dbReference type="PROSITE" id="PS50893">
    <property type="entry name" value="ABC_TRANSPORTER_2"/>
    <property type="match status" value="1"/>
</dbReference>
<evidence type="ECO:0000256" key="2">
    <source>
        <dbReference type="ARBA" id="ARBA00022448"/>
    </source>
</evidence>
<dbReference type="GO" id="GO:0015833">
    <property type="term" value="P:peptide transport"/>
    <property type="evidence" value="ECO:0007669"/>
    <property type="project" value="InterPro"/>
</dbReference>
<dbReference type="NCBIfam" id="TIGR01727">
    <property type="entry name" value="oligo_HPY"/>
    <property type="match status" value="1"/>
</dbReference>
<dbReference type="CDD" id="cd03257">
    <property type="entry name" value="ABC_NikE_OppD_transporters"/>
    <property type="match status" value="1"/>
</dbReference>
<dbReference type="InterPro" id="IPR027417">
    <property type="entry name" value="P-loop_NTPase"/>
</dbReference>
<dbReference type="GO" id="GO:0055085">
    <property type="term" value="P:transmembrane transport"/>
    <property type="evidence" value="ECO:0007669"/>
    <property type="project" value="UniProtKB-ARBA"/>
</dbReference>
<dbReference type="InterPro" id="IPR013563">
    <property type="entry name" value="Oligopep_ABC_C"/>
</dbReference>